<evidence type="ECO:0000313" key="2">
    <source>
        <dbReference type="Proteomes" id="UP000257109"/>
    </source>
</evidence>
<gene>
    <name evidence="1" type="ORF">CR513_57632</name>
</gene>
<organism evidence="1 2">
    <name type="scientific">Mucuna pruriens</name>
    <name type="common">Velvet bean</name>
    <name type="synonym">Dolichos pruriens</name>
    <dbReference type="NCBI Taxonomy" id="157652"/>
    <lineage>
        <taxon>Eukaryota</taxon>
        <taxon>Viridiplantae</taxon>
        <taxon>Streptophyta</taxon>
        <taxon>Embryophyta</taxon>
        <taxon>Tracheophyta</taxon>
        <taxon>Spermatophyta</taxon>
        <taxon>Magnoliopsida</taxon>
        <taxon>eudicotyledons</taxon>
        <taxon>Gunneridae</taxon>
        <taxon>Pentapetalae</taxon>
        <taxon>rosids</taxon>
        <taxon>fabids</taxon>
        <taxon>Fabales</taxon>
        <taxon>Fabaceae</taxon>
        <taxon>Papilionoideae</taxon>
        <taxon>50 kb inversion clade</taxon>
        <taxon>NPAAA clade</taxon>
        <taxon>indigoferoid/millettioid clade</taxon>
        <taxon>Phaseoleae</taxon>
        <taxon>Mucuna</taxon>
    </lineage>
</organism>
<dbReference type="EMBL" id="QJKJ01014661">
    <property type="protein sequence ID" value="RDX63879.1"/>
    <property type="molecule type" value="Genomic_DNA"/>
</dbReference>
<keyword evidence="2" id="KW-1185">Reference proteome</keyword>
<evidence type="ECO:0000313" key="1">
    <source>
        <dbReference type="EMBL" id="RDX63879.1"/>
    </source>
</evidence>
<name>A0A371ECZ8_MUCPR</name>
<dbReference type="Proteomes" id="UP000257109">
    <property type="component" value="Unassembled WGS sequence"/>
</dbReference>
<accession>A0A371ECZ8</accession>
<sequence length="97" mass="10437">MEQAIDELEQQGMQTRAEVGQMREHMINKMFELLTRNTSLLAPAITPGAASNAATQGILAYPPGFSPQYGMPLGWNTPAEAQVVEEPEAVGASRPVP</sequence>
<reference evidence="1" key="1">
    <citation type="submission" date="2018-05" db="EMBL/GenBank/DDBJ databases">
        <title>Draft genome of Mucuna pruriens seed.</title>
        <authorList>
            <person name="Nnadi N.E."/>
            <person name="Vos R."/>
            <person name="Hasami M.H."/>
            <person name="Devisetty U.K."/>
            <person name="Aguiy J.C."/>
        </authorList>
    </citation>
    <scope>NUCLEOTIDE SEQUENCE [LARGE SCALE GENOMIC DNA]</scope>
    <source>
        <strain evidence="1">JCA_2017</strain>
    </source>
</reference>
<comment type="caution">
    <text evidence="1">The sequence shown here is derived from an EMBL/GenBank/DDBJ whole genome shotgun (WGS) entry which is preliminary data.</text>
</comment>
<dbReference type="AlphaFoldDB" id="A0A371ECZ8"/>
<protein>
    <submittedName>
        <fullName evidence="1">Uncharacterized protein</fullName>
    </submittedName>
</protein>
<feature type="non-terminal residue" evidence="1">
    <location>
        <position position="1"/>
    </location>
</feature>
<proteinExistence type="predicted"/>